<evidence type="ECO:0000256" key="2">
    <source>
        <dbReference type="ARBA" id="ARBA00022679"/>
    </source>
</evidence>
<evidence type="ECO:0000256" key="1">
    <source>
        <dbReference type="ARBA" id="ARBA00004173"/>
    </source>
</evidence>
<evidence type="ECO:0000256" key="4">
    <source>
        <dbReference type="ARBA" id="ARBA00022722"/>
    </source>
</evidence>
<name>M1WEK6_CLAP2</name>
<dbReference type="InterPro" id="IPR043502">
    <property type="entry name" value="DNA/RNA_pol_sf"/>
</dbReference>
<dbReference type="InterPro" id="IPR032838">
    <property type="entry name" value="Vwaint_dom"/>
</dbReference>
<dbReference type="Pfam" id="PF14624">
    <property type="entry name" value="Vwaint"/>
    <property type="match status" value="1"/>
</dbReference>
<dbReference type="Gene3D" id="3.40.50.410">
    <property type="entry name" value="von Willebrand factor, type A domain"/>
    <property type="match status" value="1"/>
</dbReference>
<evidence type="ECO:0000256" key="3">
    <source>
        <dbReference type="ARBA" id="ARBA00022695"/>
    </source>
</evidence>
<dbReference type="SUPFAM" id="SSF56672">
    <property type="entry name" value="DNA/RNA polymerases"/>
    <property type="match status" value="1"/>
</dbReference>
<reference evidence="11 12" key="1">
    <citation type="journal article" date="2013" name="PLoS Genet.">
        <title>Plant-symbiotic fungi as chemical engineers: Multi-genome analysis of the Clavicipitaceae reveals dynamics of alkaloid loci.</title>
        <authorList>
            <person name="Schardl C.L."/>
            <person name="Young C.A."/>
            <person name="Hesse U."/>
            <person name="Amyotte S.G."/>
            <person name="Andreeva K."/>
            <person name="Calie P.J."/>
            <person name="Fleetwood D.J."/>
            <person name="Haws D.C."/>
            <person name="Moore N."/>
            <person name="Oeser B."/>
            <person name="Panaccione D.G."/>
            <person name="Schweri K.K."/>
            <person name="Voisey C.R."/>
            <person name="Farman M.L."/>
            <person name="Jaromczyk J.W."/>
            <person name="Roe B.A."/>
            <person name="O'Sullivan D.M."/>
            <person name="Scott B."/>
            <person name="Tudzynski P."/>
            <person name="An Z."/>
            <person name="Arnaoudova E.G."/>
            <person name="Bullock C.T."/>
            <person name="Charlton N.D."/>
            <person name="Chen L."/>
            <person name="Cox M."/>
            <person name="Dinkins R.D."/>
            <person name="Florea S."/>
            <person name="Glenn A.E."/>
            <person name="Gordon A."/>
            <person name="Gueldener U."/>
            <person name="Harris D.R."/>
            <person name="Hollin W."/>
            <person name="Jaromczyk J."/>
            <person name="Johnson R.D."/>
            <person name="Khan A.K."/>
            <person name="Leistner E."/>
            <person name="Leuchtmann A."/>
            <person name="Li C."/>
            <person name="Liu J."/>
            <person name="Liu J."/>
            <person name="Liu M."/>
            <person name="Mace W."/>
            <person name="Machado C."/>
            <person name="Nagabhyru P."/>
            <person name="Pan J."/>
            <person name="Schmid J."/>
            <person name="Sugawara K."/>
            <person name="Steiner U."/>
            <person name="Takach J.E."/>
            <person name="Tanaka E."/>
            <person name="Webb J.S."/>
            <person name="Wilson E.V."/>
            <person name="Wiseman J.L."/>
            <person name="Yoshida R."/>
            <person name="Zeng Z."/>
        </authorList>
    </citation>
    <scope>NUCLEOTIDE SEQUENCE [LARGE SCALE GENOMIC DNA]</scope>
    <source>
        <strain evidence="11 12">20.1</strain>
    </source>
</reference>
<feature type="domain" description="VWFA" evidence="10">
    <location>
        <begin position="46"/>
        <end position="232"/>
    </location>
</feature>
<dbReference type="PANTHER" id="PTHR10579:SF156">
    <property type="entry name" value="VWFA DOMAIN-CONTAINING PROTEIN"/>
    <property type="match status" value="1"/>
</dbReference>
<dbReference type="SUPFAM" id="SSF51294">
    <property type="entry name" value="Hedgehog/intein (Hint) domain"/>
    <property type="match status" value="1"/>
</dbReference>
<dbReference type="GO" id="GO:0005739">
    <property type="term" value="C:mitochondrion"/>
    <property type="evidence" value="ECO:0007669"/>
    <property type="project" value="UniProtKB-SubCell"/>
</dbReference>
<dbReference type="Proteomes" id="UP000016801">
    <property type="component" value="Unassembled WGS sequence"/>
</dbReference>
<evidence type="ECO:0000256" key="9">
    <source>
        <dbReference type="SAM" id="MobiDB-lite"/>
    </source>
</evidence>
<keyword evidence="4" id="KW-0540">Nuclease</keyword>
<dbReference type="InterPro" id="IPR002035">
    <property type="entry name" value="VWF_A"/>
</dbReference>
<organism evidence="11 12">
    <name type="scientific">Claviceps purpurea (strain 20.1)</name>
    <name type="common">Ergot fungus</name>
    <name type="synonym">Sphacelia segetum</name>
    <dbReference type="NCBI Taxonomy" id="1111077"/>
    <lineage>
        <taxon>Eukaryota</taxon>
        <taxon>Fungi</taxon>
        <taxon>Dikarya</taxon>
        <taxon>Ascomycota</taxon>
        <taxon>Pezizomycotina</taxon>
        <taxon>Sordariomycetes</taxon>
        <taxon>Hypocreomycetidae</taxon>
        <taxon>Hypocreales</taxon>
        <taxon>Clavicipitaceae</taxon>
        <taxon>Claviceps</taxon>
    </lineage>
</organism>
<evidence type="ECO:0000313" key="12">
    <source>
        <dbReference type="Proteomes" id="UP000016801"/>
    </source>
</evidence>
<accession>M1WEK6</accession>
<dbReference type="Gene3D" id="2.170.16.10">
    <property type="entry name" value="Hedgehog/Intein (Hint) domain"/>
    <property type="match status" value="1"/>
</dbReference>
<feature type="compositionally biased region" description="Low complexity" evidence="9">
    <location>
        <begin position="509"/>
        <end position="532"/>
    </location>
</feature>
<evidence type="ECO:0000256" key="5">
    <source>
        <dbReference type="ARBA" id="ARBA00022759"/>
    </source>
</evidence>
<dbReference type="HOGENOM" id="CLU_013635_0_0_1"/>
<dbReference type="eggNOG" id="KOG0017">
    <property type="taxonomic scope" value="Eukaryota"/>
</dbReference>
<dbReference type="Pfam" id="PF14623">
    <property type="entry name" value="Vint"/>
    <property type="match status" value="1"/>
</dbReference>
<dbReference type="GO" id="GO:0016787">
    <property type="term" value="F:hydrolase activity"/>
    <property type="evidence" value="ECO:0007669"/>
    <property type="project" value="UniProtKB-KW"/>
</dbReference>
<keyword evidence="6" id="KW-0378">Hydrolase</keyword>
<dbReference type="InterPro" id="IPR036844">
    <property type="entry name" value="Hint_dom_sf"/>
</dbReference>
<dbReference type="InterPro" id="IPR036465">
    <property type="entry name" value="vWFA_dom_sf"/>
</dbReference>
<dbReference type="VEuPathDB" id="FungiDB:CPUR_03992"/>
<dbReference type="OrthoDB" id="10264538at2759"/>
<dbReference type="InterPro" id="IPR039510">
    <property type="entry name" value="Vint_dom"/>
</dbReference>
<dbReference type="SMART" id="SM00327">
    <property type="entry name" value="VWA"/>
    <property type="match status" value="1"/>
</dbReference>
<sequence>MPVSDDAAPPASAAVQLHPAPAKQALLVKVVTPNAPICHVDHVPCDIVLVLDVSTSMRDDAPVPGDSEPTGLSVMDLIKHAALTILQTLTPEDRLGIVVFGTRSTVVQSLLYMNERNKKTASAKIKGLQPSGSTNLWHGIQNGIRVFDESLDNGNVRAMMVLTDGMPNHGCPQQGYIPKLKAMQPLPATLDTFGFGYGVRSGLLKSLAEFGHGNYAFIPDAGMIGTVFVHAVANLQATFATEASLSLTYSPSIQVTEVGETTVVKQRPRRTALEKGTRMALQIHLGNLQFGQTRDLFLRFKQAPFETRSAAAGGAAEANSTMTATLSYRRSKLDPIGSKRTPEPPIAISTQANILQASKSLSTAELVYHESRAEICRFLSSLFLLGPDGEHHADLTKCESYKRTLAELVANIPAQHFRDARNISLMQDLNGPPPHGQISLAINNTAHLYKWGIHYLPSYMNAHSRQICNSFKDPGPLQYGAESPLFISCRDSLNDAFDSLPPPTGYDQPSFNSSSSSYTSSSSKSTSFSPSSVQRCQHRSPPTPLAMSMSRYRNPAGVCFAESTPVELASGRTVPIRLLRRGTKVRTPTGARQVAMVLRMAVQDETLCCVVYGVSGHGLLVTPWHPISLDGDAAWMFPGLLVGDGMEVVEYTGWVYSVMLQPDGNAASHAIRVGGSGGDGVWGVTLGHGIVRGRDVRAHCFLGDYAAVGRSLAGLGEDKSGVVEGRGVRDGKGLVSEFISYPALAQWNPERDRHSGGSGQYSDKGVLNPVAYHSARFMAAQRNYTIHDKELFSNISCLKSWSEELRSAARPFTILADHKNLEYFTAPREMSERQALPTYSITTFGTDDRDEDEGPGVSTEEVHRRFRHGCR</sequence>
<dbReference type="GO" id="GO:0004519">
    <property type="term" value="F:endonuclease activity"/>
    <property type="evidence" value="ECO:0007669"/>
    <property type="project" value="UniProtKB-KW"/>
</dbReference>
<dbReference type="InterPro" id="IPR041373">
    <property type="entry name" value="RT_RNaseH"/>
</dbReference>
<dbReference type="EMBL" id="CAGA01000019">
    <property type="protein sequence ID" value="CCE30144.1"/>
    <property type="molecule type" value="Genomic_DNA"/>
</dbReference>
<keyword evidence="8" id="KW-0496">Mitochondrion</keyword>
<evidence type="ECO:0000259" key="10">
    <source>
        <dbReference type="PROSITE" id="PS50234"/>
    </source>
</evidence>
<feature type="region of interest" description="Disordered" evidence="9">
    <location>
        <begin position="498"/>
        <end position="547"/>
    </location>
</feature>
<evidence type="ECO:0000256" key="8">
    <source>
        <dbReference type="ARBA" id="ARBA00023128"/>
    </source>
</evidence>
<keyword evidence="3" id="KW-0548">Nucleotidyltransferase</keyword>
<dbReference type="PANTHER" id="PTHR10579">
    <property type="entry name" value="CALCIUM-ACTIVATED CHLORIDE CHANNEL REGULATOR"/>
    <property type="match status" value="1"/>
</dbReference>
<dbReference type="SUPFAM" id="SSF53300">
    <property type="entry name" value="vWA-like"/>
    <property type="match status" value="1"/>
</dbReference>
<dbReference type="Pfam" id="PF17917">
    <property type="entry name" value="RT_RNaseH"/>
    <property type="match status" value="1"/>
</dbReference>
<keyword evidence="5" id="KW-0255">Endonuclease</keyword>
<proteinExistence type="predicted"/>
<evidence type="ECO:0000256" key="6">
    <source>
        <dbReference type="ARBA" id="ARBA00022801"/>
    </source>
</evidence>
<dbReference type="PROSITE" id="PS50234">
    <property type="entry name" value="VWFA"/>
    <property type="match status" value="1"/>
</dbReference>
<feature type="region of interest" description="Disordered" evidence="9">
    <location>
        <begin position="842"/>
        <end position="871"/>
    </location>
</feature>
<dbReference type="AlphaFoldDB" id="M1WEK6"/>
<dbReference type="Pfam" id="PF13519">
    <property type="entry name" value="VWA_2"/>
    <property type="match status" value="1"/>
</dbReference>
<evidence type="ECO:0000313" key="11">
    <source>
        <dbReference type="EMBL" id="CCE30144.1"/>
    </source>
</evidence>
<dbReference type="STRING" id="1111077.M1WEK6"/>
<comment type="subcellular location">
    <subcellularLocation>
        <location evidence="1">Mitochondrion</location>
    </subcellularLocation>
</comment>
<gene>
    <name evidence="11" type="ORF">CPUR_03992</name>
</gene>
<dbReference type="InterPro" id="IPR051266">
    <property type="entry name" value="CLCR"/>
</dbReference>
<keyword evidence="12" id="KW-1185">Reference proteome</keyword>
<protein>
    <recommendedName>
        <fullName evidence="10">VWFA domain-containing protein</fullName>
    </recommendedName>
</protein>
<comment type="caution">
    <text evidence="11">The sequence shown here is derived from an EMBL/GenBank/DDBJ whole genome shotgun (WGS) entry which is preliminary data.</text>
</comment>
<dbReference type="GO" id="GO:0003964">
    <property type="term" value="F:RNA-directed DNA polymerase activity"/>
    <property type="evidence" value="ECO:0007669"/>
    <property type="project" value="UniProtKB-KW"/>
</dbReference>
<keyword evidence="7" id="KW-0695">RNA-directed DNA polymerase</keyword>
<evidence type="ECO:0000256" key="7">
    <source>
        <dbReference type="ARBA" id="ARBA00022918"/>
    </source>
</evidence>
<keyword evidence="2" id="KW-0808">Transferase</keyword>